<gene>
    <name evidence="7" type="ORF">P1J78_24835</name>
</gene>
<dbReference type="GO" id="GO:0005886">
    <property type="term" value="C:plasma membrane"/>
    <property type="evidence" value="ECO:0007669"/>
    <property type="project" value="UniProtKB-SubCell"/>
</dbReference>
<feature type="transmembrane region" description="Helical" evidence="6">
    <location>
        <begin position="117"/>
        <end position="142"/>
    </location>
</feature>
<dbReference type="InterPro" id="IPR050833">
    <property type="entry name" value="Poly_Biosynth_Transport"/>
</dbReference>
<keyword evidence="3 6" id="KW-0812">Transmembrane</keyword>
<feature type="transmembrane region" description="Helical" evidence="6">
    <location>
        <begin position="84"/>
        <end position="105"/>
    </location>
</feature>
<accession>A0AAE3NXJ9</accession>
<dbReference type="PANTHER" id="PTHR30250:SF11">
    <property type="entry name" value="O-ANTIGEN TRANSPORTER-RELATED"/>
    <property type="match status" value="1"/>
</dbReference>
<feature type="transmembrane region" description="Helical" evidence="6">
    <location>
        <begin position="41"/>
        <end position="64"/>
    </location>
</feature>
<feature type="transmembrane region" description="Helical" evidence="6">
    <location>
        <begin position="307"/>
        <end position="326"/>
    </location>
</feature>
<comment type="subcellular location">
    <subcellularLocation>
        <location evidence="1">Cell membrane</location>
        <topology evidence="1">Multi-pass membrane protein</topology>
    </subcellularLocation>
</comment>
<dbReference type="PANTHER" id="PTHR30250">
    <property type="entry name" value="PST FAMILY PREDICTED COLANIC ACID TRANSPORTER"/>
    <property type="match status" value="1"/>
</dbReference>
<keyword evidence="8" id="KW-1185">Reference proteome</keyword>
<feature type="transmembrane region" description="Helical" evidence="6">
    <location>
        <begin position="186"/>
        <end position="207"/>
    </location>
</feature>
<proteinExistence type="predicted"/>
<evidence type="ECO:0000256" key="6">
    <source>
        <dbReference type="SAM" id="Phobius"/>
    </source>
</evidence>
<evidence type="ECO:0000256" key="4">
    <source>
        <dbReference type="ARBA" id="ARBA00022989"/>
    </source>
</evidence>
<name>A0AAE3NXJ9_9RHOB</name>
<feature type="transmembrane region" description="Helical" evidence="6">
    <location>
        <begin position="395"/>
        <end position="412"/>
    </location>
</feature>
<keyword evidence="2" id="KW-1003">Cell membrane</keyword>
<dbReference type="Proteomes" id="UP001220964">
    <property type="component" value="Unassembled WGS sequence"/>
</dbReference>
<feature type="transmembrane region" description="Helical" evidence="6">
    <location>
        <begin position="12"/>
        <end position="35"/>
    </location>
</feature>
<protein>
    <submittedName>
        <fullName evidence="7">Polysaccharide biosynthesis C-terminal domain-containing protein</fullName>
    </submittedName>
</protein>
<feature type="transmembrane region" description="Helical" evidence="6">
    <location>
        <begin position="219"/>
        <end position="239"/>
    </location>
</feature>
<feature type="transmembrane region" description="Helical" evidence="6">
    <location>
        <begin position="338"/>
        <end position="360"/>
    </location>
</feature>
<evidence type="ECO:0000313" key="8">
    <source>
        <dbReference type="Proteomes" id="UP001220964"/>
    </source>
</evidence>
<sequence length="431" mass="47460">MNPSRYDLPVSAFLRIAFAALSASITFTLAAILLPSVFGQYVFALTLITLITIPVQKGCVNLIIRELSRVEKQNYIRTYGSLIVWLSVNIISISTISGVVIFLLYKTGVLTIDISGLRVLGVAWVISFSTSVCAVISAILRSSGRVHLGQLPEFFFRQFIFLLAIFVLLFFVGYKLKYLSSVLQVYALSGLAAVLCSFVVLLISSLHRRIHFRQIDMQLWGAWYGSMFSLSLVGGMVVLQSNVDIIMISQLASFEDVAVYKLSISIVALTQFGHNAVLSARSQRFASLYFSENLAGLEREAISASRFATGFGFISFFVVLILLLAYSSIFSLYEYEGILVPFLILFAGQLLSLLLGPCSIILNMTGHEKRNLIASLFGIVSNVIGNYILVPALGVIGAALATAFSILVWKFVTYRMLRSAIGIDTMAFRNI</sequence>
<evidence type="ECO:0000256" key="1">
    <source>
        <dbReference type="ARBA" id="ARBA00004651"/>
    </source>
</evidence>
<reference evidence="7" key="1">
    <citation type="submission" date="2023-03" db="EMBL/GenBank/DDBJ databases">
        <title>Multiphase analysis and comparison of six strains from genera Psychromarinibacter, Lutimaribacter, and Maritimibacter, including a novel species: Psychromarinibacter sediminicola sp. nov.</title>
        <authorList>
            <person name="Wang Y.-H."/>
            <person name="Ye M.-Q."/>
            <person name="Du Z.-J."/>
        </authorList>
    </citation>
    <scope>NUCLEOTIDE SEQUENCE</scope>
    <source>
        <strain evidence="7">C21-152</strain>
    </source>
</reference>
<dbReference type="AlphaFoldDB" id="A0AAE3NXJ9"/>
<feature type="transmembrane region" description="Helical" evidence="6">
    <location>
        <begin position="154"/>
        <end position="174"/>
    </location>
</feature>
<evidence type="ECO:0000256" key="5">
    <source>
        <dbReference type="ARBA" id="ARBA00023136"/>
    </source>
</evidence>
<organism evidence="7 8">
    <name type="scientific">Psychromarinibacter sediminicola</name>
    <dbReference type="NCBI Taxonomy" id="3033385"/>
    <lineage>
        <taxon>Bacteria</taxon>
        <taxon>Pseudomonadati</taxon>
        <taxon>Pseudomonadota</taxon>
        <taxon>Alphaproteobacteria</taxon>
        <taxon>Rhodobacterales</taxon>
        <taxon>Paracoccaceae</taxon>
        <taxon>Psychromarinibacter</taxon>
    </lineage>
</organism>
<dbReference type="EMBL" id="JARGYC010000185">
    <property type="protein sequence ID" value="MDF0603941.1"/>
    <property type="molecule type" value="Genomic_DNA"/>
</dbReference>
<keyword evidence="5 6" id="KW-0472">Membrane</keyword>
<evidence type="ECO:0000256" key="3">
    <source>
        <dbReference type="ARBA" id="ARBA00022692"/>
    </source>
</evidence>
<keyword evidence="4 6" id="KW-1133">Transmembrane helix</keyword>
<evidence type="ECO:0000313" key="7">
    <source>
        <dbReference type="EMBL" id="MDF0603941.1"/>
    </source>
</evidence>
<evidence type="ECO:0000256" key="2">
    <source>
        <dbReference type="ARBA" id="ARBA00022475"/>
    </source>
</evidence>
<comment type="caution">
    <text evidence="7">The sequence shown here is derived from an EMBL/GenBank/DDBJ whole genome shotgun (WGS) entry which is preliminary data.</text>
</comment>